<dbReference type="InterPro" id="IPR003660">
    <property type="entry name" value="HAMP_dom"/>
</dbReference>
<protein>
    <submittedName>
        <fullName evidence="13">Methyl-accepting chemotaxis protein</fullName>
    </submittedName>
</protein>
<dbReference type="CDD" id="cd12912">
    <property type="entry name" value="PDC2_MCP_like"/>
    <property type="match status" value="1"/>
</dbReference>
<evidence type="ECO:0000256" key="2">
    <source>
        <dbReference type="ARBA" id="ARBA00022475"/>
    </source>
</evidence>
<comment type="caution">
    <text evidence="13">The sequence shown here is derived from an EMBL/GenBank/DDBJ whole genome shotgun (WGS) entry which is preliminary data.</text>
</comment>
<feature type="domain" description="HAMP" evidence="12">
    <location>
        <begin position="306"/>
        <end position="351"/>
    </location>
</feature>
<dbReference type="SMART" id="SM00283">
    <property type="entry name" value="MA"/>
    <property type="match status" value="1"/>
</dbReference>
<evidence type="ECO:0000256" key="9">
    <source>
        <dbReference type="PROSITE-ProRule" id="PRU00284"/>
    </source>
</evidence>
<dbReference type="Proteomes" id="UP001501510">
    <property type="component" value="Unassembled WGS sequence"/>
</dbReference>
<accession>A0ABN1JEJ0</accession>
<feature type="domain" description="Methyl-accepting transducer" evidence="11">
    <location>
        <begin position="370"/>
        <end position="627"/>
    </location>
</feature>
<feature type="transmembrane region" description="Helical" evidence="10">
    <location>
        <begin position="272"/>
        <end position="294"/>
    </location>
</feature>
<evidence type="ECO:0000259" key="11">
    <source>
        <dbReference type="PROSITE" id="PS50111"/>
    </source>
</evidence>
<dbReference type="EMBL" id="BAAACG010000008">
    <property type="protein sequence ID" value="GAA0737680.1"/>
    <property type="molecule type" value="Genomic_DNA"/>
</dbReference>
<keyword evidence="3" id="KW-0145">Chemotaxis</keyword>
<evidence type="ECO:0000256" key="10">
    <source>
        <dbReference type="SAM" id="Phobius"/>
    </source>
</evidence>
<evidence type="ECO:0000256" key="3">
    <source>
        <dbReference type="ARBA" id="ARBA00022500"/>
    </source>
</evidence>
<organism evidence="13 14">
    <name type="scientific">Clostridium oceanicum</name>
    <dbReference type="NCBI Taxonomy" id="1543"/>
    <lineage>
        <taxon>Bacteria</taxon>
        <taxon>Bacillati</taxon>
        <taxon>Bacillota</taxon>
        <taxon>Clostridia</taxon>
        <taxon>Eubacteriales</taxon>
        <taxon>Clostridiaceae</taxon>
        <taxon>Clostridium</taxon>
    </lineage>
</organism>
<keyword evidence="2" id="KW-1003">Cell membrane</keyword>
<evidence type="ECO:0000259" key="12">
    <source>
        <dbReference type="PROSITE" id="PS50885"/>
    </source>
</evidence>
<evidence type="ECO:0000256" key="7">
    <source>
        <dbReference type="ARBA" id="ARBA00023224"/>
    </source>
</evidence>
<dbReference type="PANTHER" id="PTHR32089">
    <property type="entry name" value="METHYL-ACCEPTING CHEMOTAXIS PROTEIN MCPB"/>
    <property type="match status" value="1"/>
</dbReference>
<proteinExistence type="inferred from homology"/>
<dbReference type="CDD" id="cd18773">
    <property type="entry name" value="PDC1_HK_sensor"/>
    <property type="match status" value="1"/>
</dbReference>
<dbReference type="PROSITE" id="PS50111">
    <property type="entry name" value="CHEMOTAXIS_TRANSDUC_2"/>
    <property type="match status" value="1"/>
</dbReference>
<evidence type="ECO:0000256" key="8">
    <source>
        <dbReference type="ARBA" id="ARBA00029447"/>
    </source>
</evidence>
<dbReference type="InterPro" id="IPR004089">
    <property type="entry name" value="MCPsignal_dom"/>
</dbReference>
<dbReference type="InterPro" id="IPR029151">
    <property type="entry name" value="Sensor-like_sf"/>
</dbReference>
<dbReference type="PROSITE" id="PS50885">
    <property type="entry name" value="HAMP"/>
    <property type="match status" value="1"/>
</dbReference>
<comment type="subcellular location">
    <subcellularLocation>
        <location evidence="1">Cell membrane</location>
        <topology evidence="1">Multi-pass membrane protein</topology>
    </subcellularLocation>
</comment>
<evidence type="ECO:0000313" key="14">
    <source>
        <dbReference type="Proteomes" id="UP001501510"/>
    </source>
</evidence>
<feature type="transmembrane region" description="Helical" evidence="10">
    <location>
        <begin position="6"/>
        <end position="23"/>
    </location>
</feature>
<dbReference type="SUPFAM" id="SSF103190">
    <property type="entry name" value="Sensory domain-like"/>
    <property type="match status" value="1"/>
</dbReference>
<keyword evidence="14" id="KW-1185">Reference proteome</keyword>
<dbReference type="Pfam" id="PF00015">
    <property type="entry name" value="MCPsignal"/>
    <property type="match status" value="1"/>
</dbReference>
<dbReference type="Pfam" id="PF02743">
    <property type="entry name" value="dCache_1"/>
    <property type="match status" value="1"/>
</dbReference>
<evidence type="ECO:0000256" key="4">
    <source>
        <dbReference type="ARBA" id="ARBA00022692"/>
    </source>
</evidence>
<gene>
    <name evidence="13" type="ORF">GCM10008906_14120</name>
</gene>
<evidence type="ECO:0000256" key="5">
    <source>
        <dbReference type="ARBA" id="ARBA00022989"/>
    </source>
</evidence>
<keyword evidence="6 10" id="KW-0472">Membrane</keyword>
<dbReference type="SUPFAM" id="SSF58104">
    <property type="entry name" value="Methyl-accepting chemotaxis protein (MCP) signaling domain"/>
    <property type="match status" value="1"/>
</dbReference>
<reference evidence="13 14" key="1">
    <citation type="journal article" date="2019" name="Int. J. Syst. Evol. Microbiol.">
        <title>The Global Catalogue of Microorganisms (GCM) 10K type strain sequencing project: providing services to taxonomists for standard genome sequencing and annotation.</title>
        <authorList>
            <consortium name="The Broad Institute Genomics Platform"/>
            <consortium name="The Broad Institute Genome Sequencing Center for Infectious Disease"/>
            <person name="Wu L."/>
            <person name="Ma J."/>
        </authorList>
    </citation>
    <scope>NUCLEOTIDE SEQUENCE [LARGE SCALE GENOMIC DNA]</scope>
    <source>
        <strain evidence="13 14">JCM 1407</strain>
    </source>
</reference>
<dbReference type="PANTHER" id="PTHR32089:SF112">
    <property type="entry name" value="LYSOZYME-LIKE PROTEIN-RELATED"/>
    <property type="match status" value="1"/>
</dbReference>
<dbReference type="Gene3D" id="3.30.450.20">
    <property type="entry name" value="PAS domain"/>
    <property type="match status" value="1"/>
</dbReference>
<dbReference type="Gene3D" id="1.10.287.950">
    <property type="entry name" value="Methyl-accepting chemotaxis protein"/>
    <property type="match status" value="1"/>
</dbReference>
<keyword evidence="7 9" id="KW-0807">Transducer</keyword>
<comment type="similarity">
    <text evidence="8">Belongs to the methyl-accepting chemotaxis (MCP) protein family.</text>
</comment>
<keyword evidence="5 10" id="KW-1133">Transmembrane helix</keyword>
<dbReference type="InterPro" id="IPR033479">
    <property type="entry name" value="dCache_1"/>
</dbReference>
<sequence length="657" mass="72499">MLYFTILMVVVSIGFGVTSYVISKNSLEKTVDMMLPEFSKQAANTVEEKINSEFRVLKSIANNPIIEDEKLSLQKKLDFLKEKVKENDYLRMEIVDTKGKSFYTNGVTANVMNEENIIKALKGEECVTDPLKSKVTSDLAIIYSVPIKSNDKIIGVLSSATKAEKFSEVVSDIKVGRTKSSFIINKDGVSVADNDLSLVKNQVNLVDKMKTDANFKSVSKAIKDMTENKNGKTSYKYKGIEKVIGYSEIKNTGWIVGAVIEKKQVLSHLNELNRGIVIISIVCIVIASILIKFISSKLSSNIQSGVNYIETASKGDLSFRIDKRDLEREDEIGKMVNAIDIMKKSVGNMINEIKNTSEDIENESDSLYNASSEMASSSESVSLSIQEMAKGNQNESEELSFINEILNKFGGNIEKVSKSIEEIEKNTFNIKNTSDDSSKNMNILIQSVESVKDEFNNLVKATKSVEDNIGQINGITNLINSIADQTNLLALNAAIEAARAGEAGRGFSVVADEIRKLAEESKTSSENISLIVNNTINDAKNMGGNTLKVKEDLEKQQCNIDIAMKSFNKITKAVDEIIPKIKNTTKATLEINKDKDNIISKVENISAISQQVSASSEEISASSEEMTAISNQVEETAKKLNDMTKGMKKEVNNFHIE</sequence>
<keyword evidence="4 10" id="KW-0812">Transmembrane</keyword>
<evidence type="ECO:0000256" key="1">
    <source>
        <dbReference type="ARBA" id="ARBA00004651"/>
    </source>
</evidence>
<evidence type="ECO:0000256" key="6">
    <source>
        <dbReference type="ARBA" id="ARBA00023136"/>
    </source>
</evidence>
<name>A0ABN1JEJ0_9CLOT</name>
<evidence type="ECO:0000313" key="13">
    <source>
        <dbReference type="EMBL" id="GAA0737680.1"/>
    </source>
</evidence>